<accession>A0ACB9D8B0</accession>
<evidence type="ECO:0000313" key="1">
    <source>
        <dbReference type="EMBL" id="KAI3742787.1"/>
    </source>
</evidence>
<evidence type="ECO:0000313" key="2">
    <source>
        <dbReference type="Proteomes" id="UP001056120"/>
    </source>
</evidence>
<comment type="caution">
    <text evidence="1">The sequence shown here is derived from an EMBL/GenBank/DDBJ whole genome shotgun (WGS) entry which is preliminary data.</text>
</comment>
<protein>
    <submittedName>
        <fullName evidence="1">Uncharacterized protein</fullName>
    </submittedName>
</protein>
<reference evidence="1 2" key="2">
    <citation type="journal article" date="2022" name="Mol. Ecol. Resour.">
        <title>The genomes of chicory, endive, great burdock and yacon provide insights into Asteraceae paleo-polyploidization history and plant inulin production.</title>
        <authorList>
            <person name="Fan W."/>
            <person name="Wang S."/>
            <person name="Wang H."/>
            <person name="Wang A."/>
            <person name="Jiang F."/>
            <person name="Liu H."/>
            <person name="Zhao H."/>
            <person name="Xu D."/>
            <person name="Zhang Y."/>
        </authorList>
    </citation>
    <scope>NUCLEOTIDE SEQUENCE [LARGE SCALE GENOMIC DNA]</scope>
    <source>
        <strain evidence="2">cv. Yunnan</strain>
        <tissue evidence="1">Leaves</tissue>
    </source>
</reference>
<dbReference type="EMBL" id="CM042037">
    <property type="protein sequence ID" value="KAI3742787.1"/>
    <property type="molecule type" value="Genomic_DNA"/>
</dbReference>
<dbReference type="Proteomes" id="UP001056120">
    <property type="component" value="Linkage Group LG20"/>
</dbReference>
<organism evidence="1 2">
    <name type="scientific">Smallanthus sonchifolius</name>
    <dbReference type="NCBI Taxonomy" id="185202"/>
    <lineage>
        <taxon>Eukaryota</taxon>
        <taxon>Viridiplantae</taxon>
        <taxon>Streptophyta</taxon>
        <taxon>Embryophyta</taxon>
        <taxon>Tracheophyta</taxon>
        <taxon>Spermatophyta</taxon>
        <taxon>Magnoliopsida</taxon>
        <taxon>eudicotyledons</taxon>
        <taxon>Gunneridae</taxon>
        <taxon>Pentapetalae</taxon>
        <taxon>asterids</taxon>
        <taxon>campanulids</taxon>
        <taxon>Asterales</taxon>
        <taxon>Asteraceae</taxon>
        <taxon>Asteroideae</taxon>
        <taxon>Heliantheae alliance</taxon>
        <taxon>Millerieae</taxon>
        <taxon>Smallanthus</taxon>
    </lineage>
</organism>
<keyword evidence="2" id="KW-1185">Reference proteome</keyword>
<proteinExistence type="predicted"/>
<reference evidence="2" key="1">
    <citation type="journal article" date="2022" name="Mol. Ecol. Resour.">
        <title>The genomes of chicory, endive, great burdock and yacon provide insights into Asteraceae palaeo-polyploidization history and plant inulin production.</title>
        <authorList>
            <person name="Fan W."/>
            <person name="Wang S."/>
            <person name="Wang H."/>
            <person name="Wang A."/>
            <person name="Jiang F."/>
            <person name="Liu H."/>
            <person name="Zhao H."/>
            <person name="Xu D."/>
            <person name="Zhang Y."/>
        </authorList>
    </citation>
    <scope>NUCLEOTIDE SEQUENCE [LARGE SCALE GENOMIC DNA]</scope>
    <source>
        <strain evidence="2">cv. Yunnan</strain>
    </source>
</reference>
<sequence length="207" mass="23403">MYTSMLLECIIFNRSLFFHVHQFEQLNPKFGELTKMVKGRGNSAADCQQESEMRPRAVMAATQSGDFSSPALNLGKRSRDRVDRSVLQINNSLLLQKKASSENGDSDGMRKTLPSTAYSSSAVIVRGLRLLIARLRLFDEDQITSKTKCREIVKFPLYYASHLNNLLLAYDGKKSLLLKSLSMMDSTWLEGNGKQKLKRSCKTKKKV</sequence>
<gene>
    <name evidence="1" type="ORF">L1987_60483</name>
</gene>
<name>A0ACB9D8B0_9ASTR</name>